<organism evidence="4 5">
    <name type="scientific">Olea europaea subsp. europaea</name>
    <dbReference type="NCBI Taxonomy" id="158383"/>
    <lineage>
        <taxon>Eukaryota</taxon>
        <taxon>Viridiplantae</taxon>
        <taxon>Streptophyta</taxon>
        <taxon>Embryophyta</taxon>
        <taxon>Tracheophyta</taxon>
        <taxon>Spermatophyta</taxon>
        <taxon>Magnoliopsida</taxon>
        <taxon>eudicotyledons</taxon>
        <taxon>Gunneridae</taxon>
        <taxon>Pentapetalae</taxon>
        <taxon>asterids</taxon>
        <taxon>lamiids</taxon>
        <taxon>Lamiales</taxon>
        <taxon>Oleaceae</taxon>
        <taxon>Oleeae</taxon>
        <taxon>Olea</taxon>
    </lineage>
</organism>
<dbReference type="GO" id="GO:0016301">
    <property type="term" value="F:kinase activity"/>
    <property type="evidence" value="ECO:0007669"/>
    <property type="project" value="UniProtKB-KW"/>
</dbReference>
<dbReference type="Pfam" id="PF04434">
    <property type="entry name" value="SWIM"/>
    <property type="match status" value="1"/>
</dbReference>
<dbReference type="GO" id="GO:0061630">
    <property type="term" value="F:ubiquitin protein ligase activity"/>
    <property type="evidence" value="ECO:0007669"/>
    <property type="project" value="InterPro"/>
</dbReference>
<dbReference type="PROSITE" id="PS50966">
    <property type="entry name" value="ZF_SWIM"/>
    <property type="match status" value="1"/>
</dbReference>
<dbReference type="SUPFAM" id="SSF57850">
    <property type="entry name" value="RING/U-box"/>
    <property type="match status" value="1"/>
</dbReference>
<keyword evidence="1" id="KW-0862">Zinc</keyword>
<dbReference type="OrthoDB" id="2122982at2759"/>
<dbReference type="Gene3D" id="3.30.70.980">
    <property type="match status" value="1"/>
</dbReference>
<dbReference type="AlphaFoldDB" id="A0A8S0Q308"/>
<keyword evidence="1" id="KW-0479">Metal-binding</keyword>
<comment type="caution">
    <text evidence="4">The sequence shown here is derived from an EMBL/GenBank/DDBJ whole genome shotgun (WGS) entry which is preliminary data.</text>
</comment>
<keyword evidence="4" id="KW-0808">Transferase</keyword>
<protein>
    <submittedName>
        <fullName evidence="4">Mitogen-activated kinase kinase kinase 1</fullName>
    </submittedName>
</protein>
<dbReference type="EMBL" id="CACTIH010000304">
    <property type="protein sequence ID" value="CAA2959098.1"/>
    <property type="molecule type" value="Genomic_DNA"/>
</dbReference>
<proteinExistence type="predicted"/>
<dbReference type="SUPFAM" id="SSF75625">
    <property type="entry name" value="YebC-like"/>
    <property type="match status" value="1"/>
</dbReference>
<dbReference type="InterPro" id="IPR001841">
    <property type="entry name" value="Znf_RING"/>
</dbReference>
<dbReference type="InterPro" id="IPR013083">
    <property type="entry name" value="Znf_RING/FYVE/PHD"/>
</dbReference>
<evidence type="ECO:0000256" key="1">
    <source>
        <dbReference type="PROSITE-ProRule" id="PRU00175"/>
    </source>
</evidence>
<keyword evidence="5" id="KW-1185">Reference proteome</keyword>
<reference evidence="4 5" key="1">
    <citation type="submission" date="2019-12" db="EMBL/GenBank/DDBJ databases">
        <authorList>
            <person name="Alioto T."/>
            <person name="Alioto T."/>
            <person name="Gomez Garrido J."/>
        </authorList>
    </citation>
    <scope>NUCLEOTIDE SEQUENCE [LARGE SCALE GENOMIC DNA]</scope>
</reference>
<dbReference type="InterPro" id="IPR029072">
    <property type="entry name" value="YebC-like"/>
</dbReference>
<dbReference type="PANTHER" id="PTHR21540">
    <property type="entry name" value="RING FINGER AND SWIM DOMAIN-CONTAINING PROTEIN 2"/>
    <property type="match status" value="1"/>
</dbReference>
<dbReference type="GO" id="GO:0008270">
    <property type="term" value="F:zinc ion binding"/>
    <property type="evidence" value="ECO:0007669"/>
    <property type="project" value="UniProtKB-KW"/>
</dbReference>
<evidence type="ECO:0000313" key="5">
    <source>
        <dbReference type="Proteomes" id="UP000594638"/>
    </source>
</evidence>
<keyword evidence="4" id="KW-0418">Kinase</keyword>
<dbReference type="Gene3D" id="3.30.40.10">
    <property type="entry name" value="Zinc/RING finger domain, C3HC4 (zinc finger)"/>
    <property type="match status" value="1"/>
</dbReference>
<dbReference type="PROSITE" id="PS50089">
    <property type="entry name" value="ZF_RING_2"/>
    <property type="match status" value="1"/>
</dbReference>
<name>A0A8S0Q308_OLEEU</name>
<feature type="domain" description="RING-type" evidence="2">
    <location>
        <begin position="150"/>
        <end position="197"/>
    </location>
</feature>
<dbReference type="Pfam" id="PF13639">
    <property type="entry name" value="zf-RING_2"/>
    <property type="match status" value="1"/>
</dbReference>
<gene>
    <name evidence="4" type="ORF">OLEA9_A099103</name>
</gene>
<dbReference type="Proteomes" id="UP000594638">
    <property type="component" value="Unassembled WGS sequence"/>
</dbReference>
<accession>A0A8S0Q308</accession>
<dbReference type="InterPro" id="IPR007527">
    <property type="entry name" value="Znf_SWIM"/>
</dbReference>
<evidence type="ECO:0000313" key="4">
    <source>
        <dbReference type="EMBL" id="CAA2959098.1"/>
    </source>
</evidence>
<dbReference type="InterPro" id="IPR039903">
    <property type="entry name" value="Zswim2"/>
</dbReference>
<sequence>MELLASTSSASDHHHRTQPLTERVIRALHPRLRLLHRSDSMFFVLGSTGNVYTVNLCATPSCTCPDRNYRTTPCKHILFVLIRSLGVRLDDSCLWRRTLRPCQLNRLLNLPTLTEASASATLCEKFHRLFFKARPSSSQTPVVVEDGSICPVCLEEMGKEDKMVASGTCRNTIHEECFLAWKRSGGRRKSTTCVLCRARWREGANQEKYLNLSAYVIEDDTVEGTCCLSRKLQSSACYSSSGIWVSTFMQNCWKKDCQGAKKMKLYSKIGKEVICSRKVELEAYIEKAYEVYGYGGVGIIVEVLTNNRSVAAVVNVNITDADRDHILAVAWMLMFQNRKFNYPIILAKLREEGITFEPDKGFELLPLTPIEVDDEAMDLNKELKSKLLELDDVDAVYTDQK</sequence>
<evidence type="ECO:0000259" key="2">
    <source>
        <dbReference type="PROSITE" id="PS50089"/>
    </source>
</evidence>
<keyword evidence="1" id="KW-0863">Zinc-finger</keyword>
<dbReference type="InterPro" id="IPR026564">
    <property type="entry name" value="Transcrip_reg_TACO1-like_dom3"/>
</dbReference>
<dbReference type="Gramene" id="OE9A099103T4">
    <property type="protein sequence ID" value="OE9A099103C4"/>
    <property type="gene ID" value="OE9A099103"/>
</dbReference>
<evidence type="ECO:0000259" key="3">
    <source>
        <dbReference type="PROSITE" id="PS50966"/>
    </source>
</evidence>
<feature type="domain" description="SWIM-type" evidence="3">
    <location>
        <begin position="52"/>
        <end position="85"/>
    </location>
</feature>
<dbReference type="PANTHER" id="PTHR21540:SF0">
    <property type="entry name" value="PHD FAMILY PROTEIN"/>
    <property type="match status" value="1"/>
</dbReference>